<dbReference type="GO" id="GO:0003700">
    <property type="term" value="F:DNA-binding transcription factor activity"/>
    <property type="evidence" value="ECO:0007669"/>
    <property type="project" value="InterPro"/>
</dbReference>
<evidence type="ECO:0000313" key="6">
    <source>
        <dbReference type="EMBL" id="THZ40266.1"/>
    </source>
</evidence>
<feature type="compositionally biased region" description="Polar residues" evidence="5">
    <location>
        <begin position="527"/>
        <end position="542"/>
    </location>
</feature>
<evidence type="ECO:0000256" key="3">
    <source>
        <dbReference type="ARBA" id="ARBA00023125"/>
    </source>
</evidence>
<proteinExistence type="predicted"/>
<organism evidence="6 7">
    <name type="scientific">Aureobasidium pullulans</name>
    <name type="common">Black yeast</name>
    <name type="synonym">Pullularia pullulans</name>
    <dbReference type="NCBI Taxonomy" id="5580"/>
    <lineage>
        <taxon>Eukaryota</taxon>
        <taxon>Fungi</taxon>
        <taxon>Dikarya</taxon>
        <taxon>Ascomycota</taxon>
        <taxon>Pezizomycotina</taxon>
        <taxon>Dothideomycetes</taxon>
        <taxon>Dothideomycetidae</taxon>
        <taxon>Dothideales</taxon>
        <taxon>Saccotheciaceae</taxon>
        <taxon>Aureobasidium</taxon>
    </lineage>
</organism>
<keyword evidence="2" id="KW-0479">Metal-binding</keyword>
<feature type="region of interest" description="Disordered" evidence="5">
    <location>
        <begin position="516"/>
        <end position="542"/>
    </location>
</feature>
<feature type="compositionally biased region" description="Polar residues" evidence="5">
    <location>
        <begin position="104"/>
        <end position="129"/>
    </location>
</feature>
<evidence type="ECO:0000256" key="2">
    <source>
        <dbReference type="ARBA" id="ARBA00022723"/>
    </source>
</evidence>
<comment type="subcellular location">
    <subcellularLocation>
        <location evidence="1">Nucleus</location>
    </subcellularLocation>
</comment>
<dbReference type="EMBL" id="QZBN01000573">
    <property type="protein sequence ID" value="THZ40266.1"/>
    <property type="molecule type" value="Genomic_DNA"/>
</dbReference>
<evidence type="ECO:0000256" key="5">
    <source>
        <dbReference type="SAM" id="MobiDB-lite"/>
    </source>
</evidence>
<accession>A0A4S9UR21</accession>
<dbReference type="PANTHER" id="PTHR46910:SF3">
    <property type="entry name" value="HALOTOLERANCE PROTEIN 9-RELATED"/>
    <property type="match status" value="1"/>
</dbReference>
<name>A0A4S9UR21_AURPU</name>
<protein>
    <recommendedName>
        <fullName evidence="8">Transcription factor domain-containing protein</fullName>
    </recommendedName>
</protein>
<comment type="caution">
    <text evidence="6">The sequence shown here is derived from an EMBL/GenBank/DDBJ whole genome shotgun (WGS) entry which is preliminary data.</text>
</comment>
<dbReference type="InterPro" id="IPR050987">
    <property type="entry name" value="AtrR-like"/>
</dbReference>
<evidence type="ECO:0008006" key="8">
    <source>
        <dbReference type="Google" id="ProtNLM"/>
    </source>
</evidence>
<evidence type="ECO:0000313" key="7">
    <source>
        <dbReference type="Proteomes" id="UP000310121"/>
    </source>
</evidence>
<reference evidence="6 7" key="1">
    <citation type="submission" date="2018-10" db="EMBL/GenBank/DDBJ databases">
        <title>Fifty Aureobasidium pullulans genomes reveal a recombining polyextremotolerant generalist.</title>
        <authorList>
            <person name="Gostincar C."/>
            <person name="Turk M."/>
            <person name="Zajc J."/>
            <person name="Gunde-Cimerman N."/>
        </authorList>
    </citation>
    <scope>NUCLEOTIDE SEQUENCE [LARGE SCALE GENOMIC DNA]</scope>
    <source>
        <strain evidence="6 7">EXF-3844</strain>
    </source>
</reference>
<sequence>MRRSVHLSEVNKTRHDDSQVFCACSGDSSYITPNPVQRDQTFFAKECDLSHKNNILPSPITVRQEDDVDEILKNFFEDSDTTSDDDSPGQSSHSGVDTPDTIYSLHTDQTLTTESPSTSANQKSSRPWNCRVQESQHAFTLYTSSSTSHRKYKGPSSLQAFSEWLQLNTDGLNLDFSEQFRYGTSHCEEMDMPPTLSMPALCVDWHIYTDAYFQEIAPFFPVIGREQIVRAATYLSRYDHLEERPTGDRPAMACVYACIALGAPYIESACSLVGHLVSLPYMESAQALLLISLEHRGRSKTSDVPADFLKPLVNLAHIQSQITETLFDQSICATPLDLDGILTIQGELDESLTRWSDNLPEPWRPRRGLLRCPPALLAFRTSLTFHFHQALITLHRTALIDGLSADTPSVRAKGNHGRRLQKSEGICANSARDILTTYLQYIEQGHSSPFITLNQPLLAVYVLTVYNLKHRSAWSARTDLALLGSSAKAIRDGYQEHGMPPGFCDMLATLERRVTRGAQPEDGPMTSIDSQPGETPWESPTTDVSASVFGSEFGPLDVDVLLETQLLASLQSQKMAFESPPLNTIPGIEDQDLREWLDSPRLSDEEILS</sequence>
<feature type="compositionally biased region" description="Acidic residues" evidence="5">
    <location>
        <begin position="77"/>
        <end position="87"/>
    </location>
</feature>
<dbReference type="GO" id="GO:0003677">
    <property type="term" value="F:DNA binding"/>
    <property type="evidence" value="ECO:0007669"/>
    <property type="project" value="UniProtKB-KW"/>
</dbReference>
<dbReference type="GO" id="GO:0005634">
    <property type="term" value="C:nucleus"/>
    <property type="evidence" value="ECO:0007669"/>
    <property type="project" value="UniProtKB-SubCell"/>
</dbReference>
<dbReference type="CDD" id="cd12148">
    <property type="entry name" value="fungal_TF_MHR"/>
    <property type="match status" value="1"/>
</dbReference>
<keyword evidence="3" id="KW-0238">DNA-binding</keyword>
<dbReference type="AlphaFoldDB" id="A0A4S9UR21"/>
<keyword evidence="4" id="KW-0539">Nucleus</keyword>
<evidence type="ECO:0000256" key="4">
    <source>
        <dbReference type="ARBA" id="ARBA00023242"/>
    </source>
</evidence>
<evidence type="ECO:0000256" key="1">
    <source>
        <dbReference type="ARBA" id="ARBA00004123"/>
    </source>
</evidence>
<dbReference type="Proteomes" id="UP000310121">
    <property type="component" value="Unassembled WGS sequence"/>
</dbReference>
<feature type="region of interest" description="Disordered" evidence="5">
    <location>
        <begin position="77"/>
        <end position="129"/>
    </location>
</feature>
<dbReference type="GO" id="GO:0046872">
    <property type="term" value="F:metal ion binding"/>
    <property type="evidence" value="ECO:0007669"/>
    <property type="project" value="UniProtKB-KW"/>
</dbReference>
<gene>
    <name evidence="6" type="ORF">D6C90_05886</name>
</gene>
<dbReference type="PANTHER" id="PTHR46910">
    <property type="entry name" value="TRANSCRIPTION FACTOR PDR1"/>
    <property type="match status" value="1"/>
</dbReference>